<dbReference type="GO" id="GO:0003676">
    <property type="term" value="F:nucleic acid binding"/>
    <property type="evidence" value="ECO:0007669"/>
    <property type="project" value="InterPro"/>
</dbReference>
<dbReference type="RefSeq" id="WP_161036957.1">
    <property type="nucleotide sequence ID" value="NZ_WWCL01000005.1"/>
</dbReference>
<evidence type="ECO:0000313" key="4">
    <source>
        <dbReference type="Proteomes" id="UP000444316"/>
    </source>
</evidence>
<reference evidence="3" key="1">
    <citation type="submission" date="2019-12" db="EMBL/GenBank/DDBJ databases">
        <title>Novel species isolated from a subtropical stream in China.</title>
        <authorList>
            <person name="Lu H."/>
        </authorList>
    </citation>
    <scope>NUCLEOTIDE SEQUENCE [LARGE SCALE GENOMIC DNA]</scope>
    <source>
        <strain evidence="3">FT93W</strain>
    </source>
</reference>
<dbReference type="AlphaFoldDB" id="A0A845I1W1"/>
<evidence type="ECO:0000313" key="3">
    <source>
        <dbReference type="EMBL" id="MYN47564.1"/>
    </source>
</evidence>
<keyword evidence="4" id="KW-1185">Reference proteome</keyword>
<feature type="compositionally biased region" description="Low complexity" evidence="1">
    <location>
        <begin position="685"/>
        <end position="702"/>
    </location>
</feature>
<dbReference type="Proteomes" id="UP000444316">
    <property type="component" value="Unassembled WGS sequence"/>
</dbReference>
<evidence type="ECO:0000256" key="1">
    <source>
        <dbReference type="SAM" id="MobiDB-lite"/>
    </source>
</evidence>
<dbReference type="Gene3D" id="3.30.420.10">
    <property type="entry name" value="Ribonuclease H-like superfamily/Ribonuclease H"/>
    <property type="match status" value="1"/>
</dbReference>
<dbReference type="Pfam" id="PF09299">
    <property type="entry name" value="Mu-transpos_C"/>
    <property type="match status" value="1"/>
</dbReference>
<feature type="domain" description="Transposase-like Mu C-terminal" evidence="2">
    <location>
        <begin position="509"/>
        <end position="573"/>
    </location>
</feature>
<dbReference type="InterPro" id="IPR036397">
    <property type="entry name" value="RNaseH_sf"/>
</dbReference>
<organism evidence="3 4">
    <name type="scientific">Duganella fentianensis</name>
    <dbReference type="NCBI Taxonomy" id="2692177"/>
    <lineage>
        <taxon>Bacteria</taxon>
        <taxon>Pseudomonadati</taxon>
        <taxon>Pseudomonadota</taxon>
        <taxon>Betaproteobacteria</taxon>
        <taxon>Burkholderiales</taxon>
        <taxon>Oxalobacteraceae</taxon>
        <taxon>Telluria group</taxon>
        <taxon>Duganella</taxon>
    </lineage>
</organism>
<feature type="region of interest" description="Disordered" evidence="1">
    <location>
        <begin position="678"/>
        <end position="707"/>
    </location>
</feature>
<accession>A0A845I1W1</accession>
<gene>
    <name evidence="3" type="ORF">GTP23_21180</name>
</gene>
<evidence type="ECO:0000259" key="2">
    <source>
        <dbReference type="Pfam" id="PF09299"/>
    </source>
</evidence>
<comment type="caution">
    <text evidence="3">The sequence shown here is derived from an EMBL/GenBank/DDBJ whole genome shotgun (WGS) entry which is preliminary data.</text>
</comment>
<protein>
    <recommendedName>
        <fullName evidence="2">Transposase-like Mu C-terminal domain-containing protein</fullName>
    </recommendedName>
</protein>
<dbReference type="InterPro" id="IPR015378">
    <property type="entry name" value="Transposase-like_Mu_C"/>
</dbReference>
<name>A0A845I1W1_9BURK</name>
<dbReference type="EMBL" id="WWCL01000005">
    <property type="protein sequence ID" value="MYN47564.1"/>
    <property type="molecule type" value="Genomic_DNA"/>
</dbReference>
<sequence>MLFKNDIFTFEGRRYRFLHADNYRGVAWVFALDDSNAWPISLPLAVTQRFSGEDTHQVMPVPQPSQAMLSKRNKAFERIRPLVENLHEVYAAESRGPLVEYRAAELQCSKRTLYKDLRRWFQGGQTPDALIAQYQNCGRTEVAVTVRRGRQPAEIYDLDNLDEEPQPGYQTYQLSEDDLRIFREHIEKPKEGYLHDVRLTQEASYQRLLEKHYTTVDGNGVAYIRHAGNRPSRRQFTHFLRKHYSLEVRLRSRKGDKAFELEHAAKIGSIAGDCDGVGHYYEIDATIVDCNVVSESDVTKIIGKPTLYLIIDRKSRLIVGFYCGLENASWTGAMQAILSIATDKRALCERYGVKYDPEDWPADKVFPRFLLTDRGPEFLGKNSDKIGNGLTITIINLPAKMAKWKPVVECEFKLTHQTVTDVVPGYDPPFNAKKRQGKRYDKDACLTMNEFFAIMLRTIIAHNRRPMTTYDAPIEEITARVQPIPLHIWNHDIQKSASNLTRYTEAQVRLALLPKEKATITEFGILFKGCYYTCAEAEARGWFIHARNTSQSDVMVSFDYRLVDSILVYNPHDKKSTLDAKLTPRSEKFSGMSFAEVDYYEKLRAQEAEANRQQRRQTTFEYHQGVDPIVQAAKKRHQRVAAGVSRSARKADTKVARAHALKEERKQLADVGQAVTEHNQPWRDAGAPPQSIQPASPASAAGTKSTAQRLQELRLRLQNGN</sequence>
<proteinExistence type="predicted"/>